<accession>A0A0A3HTC9</accession>
<evidence type="ECO:0000313" key="1">
    <source>
        <dbReference type="EMBL" id="KGR73548.1"/>
    </source>
</evidence>
<reference evidence="1 2" key="1">
    <citation type="submission" date="2014-02" db="EMBL/GenBank/DDBJ databases">
        <title>Draft genome sequence of Lysinibacillus manganicus DSM 26584T.</title>
        <authorList>
            <person name="Zhang F."/>
            <person name="Wang G."/>
            <person name="Zhang L."/>
        </authorList>
    </citation>
    <scope>NUCLEOTIDE SEQUENCE [LARGE SCALE GENOMIC DNA]</scope>
    <source>
        <strain evidence="1 2">DSM 26584</strain>
    </source>
</reference>
<dbReference type="eggNOG" id="ENOG50333Y1">
    <property type="taxonomic scope" value="Bacteria"/>
</dbReference>
<dbReference type="SUPFAM" id="SSF48452">
    <property type="entry name" value="TPR-like"/>
    <property type="match status" value="1"/>
</dbReference>
<dbReference type="STRING" id="1384049.CD29_19720"/>
<name>A0A0A3HTC9_9BACL</name>
<proteinExistence type="predicted"/>
<dbReference type="AlphaFoldDB" id="A0A0A3HTC9"/>
<dbReference type="Proteomes" id="UP000030416">
    <property type="component" value="Unassembled WGS sequence"/>
</dbReference>
<keyword evidence="2" id="KW-1185">Reference proteome</keyword>
<dbReference type="Gene3D" id="1.25.40.10">
    <property type="entry name" value="Tetratricopeptide repeat domain"/>
    <property type="match status" value="1"/>
</dbReference>
<organism evidence="1 2">
    <name type="scientific">Ureibacillus manganicus DSM 26584</name>
    <dbReference type="NCBI Taxonomy" id="1384049"/>
    <lineage>
        <taxon>Bacteria</taxon>
        <taxon>Bacillati</taxon>
        <taxon>Bacillota</taxon>
        <taxon>Bacilli</taxon>
        <taxon>Bacillales</taxon>
        <taxon>Caryophanaceae</taxon>
        <taxon>Ureibacillus</taxon>
    </lineage>
</organism>
<evidence type="ECO:0008006" key="3">
    <source>
        <dbReference type="Google" id="ProtNLM"/>
    </source>
</evidence>
<dbReference type="EMBL" id="JPVN01000048">
    <property type="protein sequence ID" value="KGR73548.1"/>
    <property type="molecule type" value="Genomic_DNA"/>
</dbReference>
<protein>
    <recommendedName>
        <fullName evidence="3">Tetratricopeptide repeat protein</fullName>
    </recommendedName>
</protein>
<dbReference type="RefSeq" id="WP_036190496.1">
    <property type="nucleotide sequence ID" value="NZ_AVDA01000048.1"/>
</dbReference>
<dbReference type="OrthoDB" id="3036008at2"/>
<sequence>MEKESINFLQKSIKTYQGFKNSITKRIIDSSDVVYENQFLDDGTIKVMIDQLKKDYSSIQKELEILFSVNDSELFNQYLYEQQEVKYLIAFYASNNPQNIDYCLELIDNINIDFKDCLLAIKDFEQNNYKSSFLRFYNYFSQNRKLLEHYIINKYYGILLYKEMQYDQAIIFLQKAVEKRPEDKDLHIILKEIYEKKGLLIESGIEESILTILSGVK</sequence>
<comment type="caution">
    <text evidence="1">The sequence shown here is derived from an EMBL/GenBank/DDBJ whole genome shotgun (WGS) entry which is preliminary data.</text>
</comment>
<dbReference type="InterPro" id="IPR011990">
    <property type="entry name" value="TPR-like_helical_dom_sf"/>
</dbReference>
<evidence type="ECO:0000313" key="2">
    <source>
        <dbReference type="Proteomes" id="UP000030416"/>
    </source>
</evidence>
<gene>
    <name evidence="1" type="ORF">CD29_19720</name>
</gene>